<organism evidence="2">
    <name type="scientific">uncultured Thermomicrobiales bacterium</name>
    <dbReference type="NCBI Taxonomy" id="1645740"/>
    <lineage>
        <taxon>Bacteria</taxon>
        <taxon>Pseudomonadati</taxon>
        <taxon>Thermomicrobiota</taxon>
        <taxon>Thermomicrobia</taxon>
        <taxon>Thermomicrobiales</taxon>
        <taxon>environmental samples</taxon>
    </lineage>
</organism>
<accession>A0A6J4VT64</accession>
<feature type="compositionally biased region" description="Basic and acidic residues" evidence="1">
    <location>
        <begin position="39"/>
        <end position="59"/>
    </location>
</feature>
<gene>
    <name evidence="2" type="ORF">AVDCRST_MAG87-3972</name>
</gene>
<dbReference type="AlphaFoldDB" id="A0A6J4VT64"/>
<dbReference type="EMBL" id="CADCWJ010000875">
    <property type="protein sequence ID" value="CAA9586132.1"/>
    <property type="molecule type" value="Genomic_DNA"/>
</dbReference>
<protein>
    <submittedName>
        <fullName evidence="2">Uncharacterized protein</fullName>
    </submittedName>
</protein>
<feature type="region of interest" description="Disordered" evidence="1">
    <location>
        <begin position="35"/>
        <end position="60"/>
    </location>
</feature>
<evidence type="ECO:0000256" key="1">
    <source>
        <dbReference type="SAM" id="MobiDB-lite"/>
    </source>
</evidence>
<reference evidence="2" key="1">
    <citation type="submission" date="2020-02" db="EMBL/GenBank/DDBJ databases">
        <authorList>
            <person name="Meier V. D."/>
        </authorList>
    </citation>
    <scope>NUCLEOTIDE SEQUENCE</scope>
    <source>
        <strain evidence="2">AVDCRST_MAG87</strain>
    </source>
</reference>
<proteinExistence type="predicted"/>
<evidence type="ECO:0000313" key="2">
    <source>
        <dbReference type="EMBL" id="CAA9586132.1"/>
    </source>
</evidence>
<name>A0A6J4VT64_9BACT</name>
<sequence length="79" mass="8885">MDRTRHSDADQYWVGVVEMIPEHEHSATFRDVVGSLDPHAQRDPAQHDQDHAGNDERDTAQGALAKIDKLAGAAARWRR</sequence>